<dbReference type="Proteomes" id="UP000596660">
    <property type="component" value="Unplaced"/>
</dbReference>
<dbReference type="SUPFAM" id="SSF48371">
    <property type="entry name" value="ARM repeat"/>
    <property type="match status" value="1"/>
</dbReference>
<evidence type="ECO:0000259" key="3">
    <source>
        <dbReference type="Pfam" id="PF23005"/>
    </source>
</evidence>
<evidence type="ECO:0000256" key="1">
    <source>
        <dbReference type="ARBA" id="ARBA00022737"/>
    </source>
</evidence>
<keyword evidence="1" id="KW-0677">Repeat</keyword>
<accession>A0A803LL66</accession>
<dbReference type="AlphaFoldDB" id="A0A803LL66"/>
<dbReference type="Pfam" id="PF23005">
    <property type="entry name" value="DUF7032"/>
    <property type="match status" value="1"/>
</dbReference>
<reference evidence="4" key="2">
    <citation type="submission" date="2021-03" db="UniProtKB">
        <authorList>
            <consortium name="EnsemblPlants"/>
        </authorList>
    </citation>
    <scope>IDENTIFICATION</scope>
</reference>
<protein>
    <recommendedName>
        <fullName evidence="3">DUF7032 domain-containing protein</fullName>
    </recommendedName>
</protein>
<dbReference type="PANTHER" id="PTHR46043">
    <property type="entry name" value="ARM REPEAT SUPERFAMILY PROTEIN"/>
    <property type="match status" value="1"/>
</dbReference>
<feature type="domain" description="DUF7032" evidence="3">
    <location>
        <begin position="59"/>
        <end position="179"/>
    </location>
</feature>
<evidence type="ECO:0000313" key="4">
    <source>
        <dbReference type="EnsemblPlants" id="AUR62014713-RA:cds"/>
    </source>
</evidence>
<feature type="compositionally biased region" description="Basic and acidic residues" evidence="2">
    <location>
        <begin position="21"/>
        <end position="42"/>
    </location>
</feature>
<dbReference type="Gramene" id="AUR62014713-RA">
    <property type="protein sequence ID" value="AUR62014713-RA:cds"/>
    <property type="gene ID" value="AUR62014713"/>
</dbReference>
<proteinExistence type="predicted"/>
<dbReference type="PANTHER" id="PTHR46043:SF5">
    <property type="entry name" value="ARM REPEAT SUPERFAMILY PROTEIN"/>
    <property type="match status" value="1"/>
</dbReference>
<evidence type="ECO:0000313" key="5">
    <source>
        <dbReference type="Proteomes" id="UP000596660"/>
    </source>
</evidence>
<feature type="compositionally biased region" description="Polar residues" evidence="2">
    <location>
        <begin position="43"/>
        <end position="52"/>
    </location>
</feature>
<dbReference type="OMA" id="SRDDMKF"/>
<dbReference type="Gene3D" id="1.25.10.10">
    <property type="entry name" value="Leucine-rich Repeat Variant"/>
    <property type="match status" value="1"/>
</dbReference>
<dbReference type="SMART" id="SM00185">
    <property type="entry name" value="ARM"/>
    <property type="match status" value="5"/>
</dbReference>
<feature type="region of interest" description="Disordered" evidence="2">
    <location>
        <begin position="21"/>
        <end position="55"/>
    </location>
</feature>
<organism evidence="4 5">
    <name type="scientific">Chenopodium quinoa</name>
    <name type="common">Quinoa</name>
    <dbReference type="NCBI Taxonomy" id="63459"/>
    <lineage>
        <taxon>Eukaryota</taxon>
        <taxon>Viridiplantae</taxon>
        <taxon>Streptophyta</taxon>
        <taxon>Embryophyta</taxon>
        <taxon>Tracheophyta</taxon>
        <taxon>Spermatophyta</taxon>
        <taxon>Magnoliopsida</taxon>
        <taxon>eudicotyledons</taxon>
        <taxon>Gunneridae</taxon>
        <taxon>Pentapetalae</taxon>
        <taxon>Caryophyllales</taxon>
        <taxon>Chenopodiaceae</taxon>
        <taxon>Chenopodioideae</taxon>
        <taxon>Atripliceae</taxon>
        <taxon>Chenopodium</taxon>
    </lineage>
</organism>
<reference evidence="4" key="1">
    <citation type="journal article" date="2017" name="Nature">
        <title>The genome of Chenopodium quinoa.</title>
        <authorList>
            <person name="Jarvis D.E."/>
            <person name="Ho Y.S."/>
            <person name="Lightfoot D.J."/>
            <person name="Schmoeckel S.M."/>
            <person name="Li B."/>
            <person name="Borm T.J.A."/>
            <person name="Ohyanagi H."/>
            <person name="Mineta K."/>
            <person name="Michell C.T."/>
            <person name="Saber N."/>
            <person name="Kharbatia N.M."/>
            <person name="Rupper R.R."/>
            <person name="Sharp A.R."/>
            <person name="Dally N."/>
            <person name="Boughton B.A."/>
            <person name="Woo Y.H."/>
            <person name="Gao G."/>
            <person name="Schijlen E.G.W.M."/>
            <person name="Guo X."/>
            <person name="Momin A.A."/>
            <person name="Negrao S."/>
            <person name="Al-Babili S."/>
            <person name="Gehring C."/>
            <person name="Roessner U."/>
            <person name="Jung C."/>
            <person name="Murphy K."/>
            <person name="Arold S.T."/>
            <person name="Gojobori T."/>
            <person name="van der Linden C.G."/>
            <person name="van Loo E.N."/>
            <person name="Jellen E.N."/>
            <person name="Maughan P.J."/>
            <person name="Tester M."/>
        </authorList>
    </citation>
    <scope>NUCLEOTIDE SEQUENCE [LARGE SCALE GENOMIC DNA]</scope>
    <source>
        <strain evidence="4">cv. PI 614886</strain>
    </source>
</reference>
<dbReference type="EnsemblPlants" id="AUR62014713-RA">
    <property type="protein sequence ID" value="AUR62014713-RA:cds"/>
    <property type="gene ID" value="AUR62014713"/>
</dbReference>
<dbReference type="InterPro" id="IPR000225">
    <property type="entry name" value="Armadillo"/>
</dbReference>
<dbReference type="InterPro" id="IPR016024">
    <property type="entry name" value="ARM-type_fold"/>
</dbReference>
<name>A0A803LL66_CHEQI</name>
<sequence>MRKRLPKLNELQPCKIEVEEEGSKRFDCRRGPREQKSNDPENSRNYPSPSTTGEDDIRRLIDDIESIVTLSHTIRVFTIKWQLIRKKLEELSMFLVAAETPLPRYNHNDNNVNTQNLHQHKCLSEAVAAISGTVRVCRDLANRCINVSYSGKLLMQSELDRVISKLDFAVKGVTDIYNSSGVVTGDLALVVLKPGLGSGREDMRFYVKDLWTRLKIGDTQMKRQALVSLNEVITEDEKYVKIVVEMGDLVILLANCLDSNDCCIQEQCAFAIAVVSGFDSYKGVLIVSGVIGPLIRVLEKGSLKAKESAIRCLEKLTENGDNAWALSAHGGVTVLLNLCSNYEQVDVELIGPACWVLRNLVGVEEIKRFMIEGDAISVCVRIIKGRDELGQIGAAEFLQSMASGDENVRQLVIKEGGARALARIVDPKSNYSFKSRESALKAIENLCYLSVESVNMLIGYGFMDQILYFLRKGDTSIQELAFKSACRLCGTSEDARKSMGDIGFMAEFVKFLEAKSYEIREMAAEALSIMVLVPKNRKKFANDDHNIGLILQLVDPKEGNSGNFKFLLSIILSLSSCNHARRKIAHSGYVKNIENLADAGVSDAKKIVRKLSANRFRNMLNGIWHS</sequence>
<keyword evidence="5" id="KW-1185">Reference proteome</keyword>
<dbReference type="InterPro" id="IPR011989">
    <property type="entry name" value="ARM-like"/>
</dbReference>
<dbReference type="InterPro" id="IPR054296">
    <property type="entry name" value="DUF7032"/>
</dbReference>
<evidence type="ECO:0000256" key="2">
    <source>
        <dbReference type="SAM" id="MobiDB-lite"/>
    </source>
</evidence>